<gene>
    <name evidence="2" type="ORF">KP509_09G012700</name>
</gene>
<dbReference type="Proteomes" id="UP000825935">
    <property type="component" value="Chromosome 9"/>
</dbReference>
<evidence type="ECO:0000313" key="3">
    <source>
        <dbReference type="Proteomes" id="UP000825935"/>
    </source>
</evidence>
<keyword evidence="1" id="KW-1133">Transmembrane helix</keyword>
<feature type="transmembrane region" description="Helical" evidence="1">
    <location>
        <begin position="29"/>
        <end position="46"/>
    </location>
</feature>
<proteinExistence type="predicted"/>
<protein>
    <submittedName>
        <fullName evidence="2">Uncharacterized protein</fullName>
    </submittedName>
</protein>
<sequence length="47" mass="4756">MAVIASTQVAAQAPAPSPVALESAAPSTYSVPLVAPLLLGLFAFLFR</sequence>
<keyword evidence="1" id="KW-0472">Membrane</keyword>
<keyword evidence="3" id="KW-1185">Reference proteome</keyword>
<dbReference type="AlphaFoldDB" id="A0A8T2U215"/>
<organism evidence="2 3">
    <name type="scientific">Ceratopteris richardii</name>
    <name type="common">Triangle waterfern</name>
    <dbReference type="NCBI Taxonomy" id="49495"/>
    <lineage>
        <taxon>Eukaryota</taxon>
        <taxon>Viridiplantae</taxon>
        <taxon>Streptophyta</taxon>
        <taxon>Embryophyta</taxon>
        <taxon>Tracheophyta</taxon>
        <taxon>Polypodiopsida</taxon>
        <taxon>Polypodiidae</taxon>
        <taxon>Polypodiales</taxon>
        <taxon>Pteridineae</taxon>
        <taxon>Pteridaceae</taxon>
        <taxon>Parkerioideae</taxon>
        <taxon>Ceratopteris</taxon>
    </lineage>
</organism>
<name>A0A8T2U215_CERRI</name>
<evidence type="ECO:0000313" key="2">
    <source>
        <dbReference type="EMBL" id="KAH7428698.1"/>
    </source>
</evidence>
<reference evidence="2" key="1">
    <citation type="submission" date="2021-08" db="EMBL/GenBank/DDBJ databases">
        <title>WGS assembly of Ceratopteris richardii.</title>
        <authorList>
            <person name="Marchant D.B."/>
            <person name="Chen G."/>
            <person name="Jenkins J."/>
            <person name="Shu S."/>
            <person name="Leebens-Mack J."/>
            <person name="Grimwood J."/>
            <person name="Schmutz J."/>
            <person name="Soltis P."/>
            <person name="Soltis D."/>
            <person name="Chen Z.-H."/>
        </authorList>
    </citation>
    <scope>NUCLEOTIDE SEQUENCE</scope>
    <source>
        <strain evidence="2">Whitten #5841</strain>
        <tissue evidence="2">Leaf</tissue>
    </source>
</reference>
<comment type="caution">
    <text evidence="2">The sequence shown here is derived from an EMBL/GenBank/DDBJ whole genome shotgun (WGS) entry which is preliminary data.</text>
</comment>
<dbReference type="EMBL" id="CM035414">
    <property type="protein sequence ID" value="KAH7428698.1"/>
    <property type="molecule type" value="Genomic_DNA"/>
</dbReference>
<evidence type="ECO:0000256" key="1">
    <source>
        <dbReference type="SAM" id="Phobius"/>
    </source>
</evidence>
<keyword evidence="1" id="KW-0812">Transmembrane</keyword>
<accession>A0A8T2U215</accession>